<keyword evidence="1" id="KW-0732">Signal</keyword>
<protein>
    <recommendedName>
        <fullName evidence="4">3D domain-containing protein</fullName>
    </recommendedName>
</protein>
<evidence type="ECO:0000313" key="2">
    <source>
        <dbReference type="EMBL" id="BES96741.1"/>
    </source>
</evidence>
<dbReference type="EMBL" id="AP028915">
    <property type="protein sequence ID" value="BES96741.1"/>
    <property type="molecule type" value="Genomic_DNA"/>
</dbReference>
<evidence type="ECO:0000313" key="3">
    <source>
        <dbReference type="Proteomes" id="UP001307889"/>
    </source>
</evidence>
<feature type="chain" id="PRO_5045712095" description="3D domain-containing protein" evidence="1">
    <location>
        <begin position="19"/>
        <end position="154"/>
    </location>
</feature>
<gene>
    <name evidence="2" type="ORF">NTJ_09554</name>
</gene>
<evidence type="ECO:0000256" key="1">
    <source>
        <dbReference type="SAM" id="SignalP"/>
    </source>
</evidence>
<evidence type="ECO:0008006" key="4">
    <source>
        <dbReference type="Google" id="ProtNLM"/>
    </source>
</evidence>
<name>A0ABN7AX23_9HEMI</name>
<sequence>MLFLGPVFIIAAISIVRGNGPENRTIEAETVLTAYYPDPSSEDESETMDAMGNRLHTLQDYLDGRAPYVTVSTDPQLGLPYGAHIKIPELDEHYGLRDRDREGGIRFESRDRGTHLSGSGYSRLDVCVRSEQDSYDLAVNRRAKVYFPLEDKKG</sequence>
<reference evidence="2 3" key="1">
    <citation type="submission" date="2023-09" db="EMBL/GenBank/DDBJ databases">
        <title>Nesidiocoris tenuis whole genome shotgun sequence.</title>
        <authorList>
            <person name="Shibata T."/>
            <person name="Shimoda M."/>
            <person name="Kobayashi T."/>
            <person name="Uehara T."/>
        </authorList>
    </citation>
    <scope>NUCLEOTIDE SEQUENCE [LARGE SCALE GENOMIC DNA]</scope>
    <source>
        <strain evidence="2 3">Japan</strain>
    </source>
</reference>
<organism evidence="2 3">
    <name type="scientific">Nesidiocoris tenuis</name>
    <dbReference type="NCBI Taxonomy" id="355587"/>
    <lineage>
        <taxon>Eukaryota</taxon>
        <taxon>Metazoa</taxon>
        <taxon>Ecdysozoa</taxon>
        <taxon>Arthropoda</taxon>
        <taxon>Hexapoda</taxon>
        <taxon>Insecta</taxon>
        <taxon>Pterygota</taxon>
        <taxon>Neoptera</taxon>
        <taxon>Paraneoptera</taxon>
        <taxon>Hemiptera</taxon>
        <taxon>Heteroptera</taxon>
        <taxon>Panheteroptera</taxon>
        <taxon>Cimicomorpha</taxon>
        <taxon>Miridae</taxon>
        <taxon>Dicyphina</taxon>
        <taxon>Nesidiocoris</taxon>
    </lineage>
</organism>
<dbReference type="Proteomes" id="UP001307889">
    <property type="component" value="Chromosome 7"/>
</dbReference>
<keyword evidence="3" id="KW-1185">Reference proteome</keyword>
<accession>A0ABN7AX23</accession>
<feature type="signal peptide" evidence="1">
    <location>
        <begin position="1"/>
        <end position="18"/>
    </location>
</feature>
<proteinExistence type="predicted"/>